<dbReference type="EMBL" id="SCJN01001109">
    <property type="protein sequence ID" value="RXC81772.1"/>
    <property type="molecule type" value="Genomic_DNA"/>
</dbReference>
<accession>A0A444R1G3</accession>
<sequence>MTFSNEIEVFIKDFVKDLENDCAAIFSGAGMSKSQGYVDWKELLSDIAEELSLDINKEDDLI</sequence>
<reference evidence="1 2" key="1">
    <citation type="submission" date="2019-01" db="EMBL/GenBank/DDBJ databases">
        <title>Genomic analysis of febrile catheter-associated UTI E. coli isolates.</title>
        <authorList>
            <person name="Potter R."/>
            <person name="Zou Z."/>
            <person name="Henderson J."/>
            <person name="Dantas G."/>
        </authorList>
    </citation>
    <scope>NUCLEOTIDE SEQUENCE [LARGE SCALE GENOMIC DNA]</scope>
    <source>
        <strain evidence="1 2">29_CAASB</strain>
    </source>
</reference>
<proteinExistence type="predicted"/>
<feature type="non-terminal residue" evidence="1">
    <location>
        <position position="62"/>
    </location>
</feature>
<gene>
    <name evidence="1" type="ORF">EPS76_33355</name>
</gene>
<comment type="caution">
    <text evidence="1">The sequence shown here is derived from an EMBL/GenBank/DDBJ whole genome shotgun (WGS) entry which is preliminary data.</text>
</comment>
<dbReference type="Proteomes" id="UP000288730">
    <property type="component" value="Unassembled WGS sequence"/>
</dbReference>
<evidence type="ECO:0000313" key="2">
    <source>
        <dbReference type="Proteomes" id="UP000288730"/>
    </source>
</evidence>
<dbReference type="AlphaFoldDB" id="A0A444R1G3"/>
<name>A0A444R1G3_ECOLX</name>
<organism evidence="1 2">
    <name type="scientific">Escherichia coli</name>
    <dbReference type="NCBI Taxonomy" id="562"/>
    <lineage>
        <taxon>Bacteria</taxon>
        <taxon>Pseudomonadati</taxon>
        <taxon>Pseudomonadota</taxon>
        <taxon>Gammaproteobacteria</taxon>
        <taxon>Enterobacterales</taxon>
        <taxon>Enterobacteriaceae</taxon>
        <taxon>Escherichia</taxon>
    </lineage>
</organism>
<protein>
    <submittedName>
        <fullName evidence="1">Uncharacterized protein</fullName>
    </submittedName>
</protein>
<evidence type="ECO:0000313" key="1">
    <source>
        <dbReference type="EMBL" id="RXC81772.1"/>
    </source>
</evidence>